<feature type="domain" description="PAS" evidence="12">
    <location>
        <begin position="139"/>
        <end position="206"/>
    </location>
</feature>
<evidence type="ECO:0000256" key="3">
    <source>
        <dbReference type="ARBA" id="ARBA00022553"/>
    </source>
</evidence>
<evidence type="ECO:0000313" key="15">
    <source>
        <dbReference type="Proteomes" id="UP000800303"/>
    </source>
</evidence>
<dbReference type="Pfam" id="PF13426">
    <property type="entry name" value="PAS_9"/>
    <property type="match status" value="1"/>
</dbReference>
<evidence type="ECO:0000313" key="14">
    <source>
        <dbReference type="EMBL" id="NGZ78006.1"/>
    </source>
</evidence>
<evidence type="ECO:0000256" key="4">
    <source>
        <dbReference type="ARBA" id="ARBA00022679"/>
    </source>
</evidence>
<keyword evidence="5" id="KW-0547">Nucleotide-binding</keyword>
<dbReference type="InterPro" id="IPR003594">
    <property type="entry name" value="HATPase_dom"/>
</dbReference>
<dbReference type="Pfam" id="PF00512">
    <property type="entry name" value="HisKA"/>
    <property type="match status" value="1"/>
</dbReference>
<name>A0ABX0FAN2_9BACL</name>
<dbReference type="EMBL" id="JAAFGS010000013">
    <property type="protein sequence ID" value="NGZ78006.1"/>
    <property type="molecule type" value="Genomic_DNA"/>
</dbReference>
<dbReference type="SUPFAM" id="SSF55874">
    <property type="entry name" value="ATPase domain of HSP90 chaperone/DNA topoisomerase II/histidine kinase"/>
    <property type="match status" value="1"/>
</dbReference>
<dbReference type="Gene3D" id="3.30.565.10">
    <property type="entry name" value="Histidine kinase-like ATPase, C-terminal domain"/>
    <property type="match status" value="1"/>
</dbReference>
<dbReference type="InterPro" id="IPR000700">
    <property type="entry name" value="PAS-assoc_C"/>
</dbReference>
<feature type="domain" description="PAC" evidence="13">
    <location>
        <begin position="86"/>
        <end position="138"/>
    </location>
</feature>
<dbReference type="SUPFAM" id="SSF52172">
    <property type="entry name" value="CheY-like"/>
    <property type="match status" value="1"/>
</dbReference>
<dbReference type="Pfam" id="PF02518">
    <property type="entry name" value="HATPase_c"/>
    <property type="match status" value="1"/>
</dbReference>
<dbReference type="PANTHER" id="PTHR45339:SF1">
    <property type="entry name" value="HYBRID SIGNAL TRANSDUCTION HISTIDINE KINASE J"/>
    <property type="match status" value="1"/>
</dbReference>
<keyword evidence="4" id="KW-0808">Transferase</keyword>
<dbReference type="SMART" id="SM00091">
    <property type="entry name" value="PAS"/>
    <property type="match status" value="5"/>
</dbReference>
<dbReference type="Pfam" id="PF00072">
    <property type="entry name" value="Response_reg"/>
    <property type="match status" value="1"/>
</dbReference>
<dbReference type="Pfam" id="PF00989">
    <property type="entry name" value="PAS"/>
    <property type="match status" value="1"/>
</dbReference>
<dbReference type="InterPro" id="IPR013656">
    <property type="entry name" value="PAS_4"/>
</dbReference>
<evidence type="ECO:0000256" key="8">
    <source>
        <dbReference type="ARBA" id="ARBA00023012"/>
    </source>
</evidence>
<organism evidence="14 15">
    <name type="scientific">Saccharibacillus alkalitolerans</name>
    <dbReference type="NCBI Taxonomy" id="2705290"/>
    <lineage>
        <taxon>Bacteria</taxon>
        <taxon>Bacillati</taxon>
        <taxon>Bacillota</taxon>
        <taxon>Bacilli</taxon>
        <taxon>Bacillales</taxon>
        <taxon>Paenibacillaceae</taxon>
        <taxon>Saccharibacillus</taxon>
    </lineage>
</organism>
<dbReference type="Gene3D" id="3.30.450.20">
    <property type="entry name" value="PAS domain"/>
    <property type="match status" value="5"/>
</dbReference>
<evidence type="ECO:0000256" key="9">
    <source>
        <dbReference type="PROSITE-ProRule" id="PRU00169"/>
    </source>
</evidence>
<dbReference type="InterPro" id="IPR005467">
    <property type="entry name" value="His_kinase_dom"/>
</dbReference>
<dbReference type="Pfam" id="PF08448">
    <property type="entry name" value="PAS_4"/>
    <property type="match status" value="1"/>
</dbReference>
<dbReference type="InterPro" id="IPR001789">
    <property type="entry name" value="Sig_transdc_resp-reg_receiver"/>
</dbReference>
<feature type="domain" description="PAS" evidence="12">
    <location>
        <begin position="30"/>
        <end position="53"/>
    </location>
</feature>
<dbReference type="InterPro" id="IPR003661">
    <property type="entry name" value="HisK_dim/P_dom"/>
</dbReference>
<dbReference type="PROSITE" id="PS50110">
    <property type="entry name" value="RESPONSE_REGULATORY"/>
    <property type="match status" value="1"/>
</dbReference>
<dbReference type="Pfam" id="PF08447">
    <property type="entry name" value="PAS_3"/>
    <property type="match status" value="2"/>
</dbReference>
<keyword evidence="8" id="KW-0902">Two-component regulatory system</keyword>
<dbReference type="InterPro" id="IPR001610">
    <property type="entry name" value="PAC"/>
</dbReference>
<feature type="domain" description="PAC" evidence="13">
    <location>
        <begin position="209"/>
        <end position="261"/>
    </location>
</feature>
<dbReference type="CDD" id="cd00130">
    <property type="entry name" value="PAS"/>
    <property type="match status" value="5"/>
</dbReference>
<dbReference type="InterPro" id="IPR000014">
    <property type="entry name" value="PAS"/>
</dbReference>
<dbReference type="PROSITE" id="PS50112">
    <property type="entry name" value="PAS"/>
    <property type="match status" value="5"/>
</dbReference>
<dbReference type="Proteomes" id="UP000800303">
    <property type="component" value="Unassembled WGS sequence"/>
</dbReference>
<gene>
    <name evidence="14" type="ORF">GYN08_22185</name>
</gene>
<dbReference type="SMART" id="SM00388">
    <property type="entry name" value="HisKA"/>
    <property type="match status" value="1"/>
</dbReference>
<evidence type="ECO:0000256" key="2">
    <source>
        <dbReference type="ARBA" id="ARBA00012438"/>
    </source>
</evidence>
<dbReference type="InterPro" id="IPR035965">
    <property type="entry name" value="PAS-like_dom_sf"/>
</dbReference>
<keyword evidence="15" id="KW-1185">Reference proteome</keyword>
<feature type="domain" description="PAC" evidence="13">
    <location>
        <begin position="586"/>
        <end position="637"/>
    </location>
</feature>
<accession>A0ABX0FAN2</accession>
<keyword evidence="6" id="KW-0418">Kinase</keyword>
<feature type="domain" description="PAS" evidence="12">
    <location>
        <begin position="514"/>
        <end position="552"/>
    </location>
</feature>
<dbReference type="SUPFAM" id="SSF47384">
    <property type="entry name" value="Homodimeric domain of signal transducing histidine kinase"/>
    <property type="match status" value="1"/>
</dbReference>
<sequence>MNKQPERESTVFERIYEQSPVGIAALAAHDGRLLYANAKFGRILGFRAEELVGIGFMQLLRDGAAAGEKPIDAELREMIGNPEQAREFECRCRRKDGSHVWVSFHMAGLETEGEEDRRIIVHALDVTTEHQDRERLLENSDAYKALMESTRELVTQSTMDGRLLYVSPSVKSLLGYSREEMVGRHRKEFYHSDDIEAMANLSLKDAQGQIFMRRIRHKDGRYFWFETMFRIIPGRIGEADTIMGIGREVSTRKMYEDMLDEIQRIAHIGSWEWNLLEEKLHYSEETIRIFGYEVRQDESYPHSLLRIIHPADRRAVEEYVERLLQGKAEPFVTYRVILADRTVKTIQVRHELWRGPEGRPLRLVGMVQDITQQVTIERLIRESEQRYKSLFDYNPSGVYAYDLEGRYVTVNASQEMLTGYREEELIGIPIAELASPEHRGRVQSGFESVKRGEAQTDEVCLVRKDGSLIDVSVTNTPIIVDGRIVGAYGIASDITERKRHLKQIEKLSYEHTLILNSVSEGIFGTDLEGGLVFINPAGAEMLGCRPNDAVNKLNLYGIQQASPDGLQYDPDDSPLMRALRTGEPHQANESVFWREDGSSFLVSYRVTPLYDQGERKGAVVVFTDITGEKEIIRAKESAERADQAKSEFLAIMSHELRTPMNGVIGMTTLLSETELDESQRSYVDIIAQSSEGLMHILNEILDFSKIEAGKMTLNEEPMQVRRVLDQAVDLFSSRAAEKGLELTVEVAPSVPEVLIGDPAKFRQVLVNLISNAIKFTEEGGVAVTIEPGFFHQPNALTLEVSVRDTGIGIAPDKLGLLFQSFSQIDPSINRKYGGTGLGLAICKKLVELMNGFIGVQSREGEGSSFHFTLPLNVPEEELPGVLGGSGELIPNPAASVREAREGYSFVAPEGTLSVLVAEDHSVNRRLLAEMLVRFGCVCDVVKSGQEAVEAAASRRYDLIFLDARMPEMDGLEAAARIRELPGGEEPVIVAVTAFADRENREQYREAGIQDFISKPLFASEVESLVEKWKRRIARLGI</sequence>
<dbReference type="PROSITE" id="PS50113">
    <property type="entry name" value="PAC"/>
    <property type="match status" value="4"/>
</dbReference>
<keyword evidence="7" id="KW-0067">ATP-binding</keyword>
<protein>
    <recommendedName>
        <fullName evidence="2">histidine kinase</fullName>
        <ecNumber evidence="2">2.7.13.3</ecNumber>
    </recommendedName>
</protein>
<dbReference type="PROSITE" id="PS50109">
    <property type="entry name" value="HIS_KIN"/>
    <property type="match status" value="1"/>
</dbReference>
<dbReference type="InterPro" id="IPR036890">
    <property type="entry name" value="HATPase_C_sf"/>
</dbReference>
<dbReference type="RefSeq" id="WP_166279520.1">
    <property type="nucleotide sequence ID" value="NZ_JAAFGS010000013.1"/>
</dbReference>
<feature type="domain" description="PAS" evidence="12">
    <location>
        <begin position="280"/>
        <end position="327"/>
    </location>
</feature>
<evidence type="ECO:0000256" key="5">
    <source>
        <dbReference type="ARBA" id="ARBA00022741"/>
    </source>
</evidence>
<dbReference type="CDD" id="cd16922">
    <property type="entry name" value="HATPase_EvgS-ArcB-TorS-like"/>
    <property type="match status" value="1"/>
</dbReference>
<dbReference type="SUPFAM" id="SSF55785">
    <property type="entry name" value="PYP-like sensor domain (PAS domain)"/>
    <property type="match status" value="5"/>
</dbReference>
<dbReference type="InterPro" id="IPR013655">
    <property type="entry name" value="PAS_fold_3"/>
</dbReference>
<reference evidence="14 15" key="1">
    <citation type="submission" date="2020-01" db="EMBL/GenBank/DDBJ databases">
        <title>Polyphasic characterisation and genomic insights into a novel alkali tolerant bacterium VR-M41.</title>
        <authorList>
            <person name="Vemuluri V.R."/>
        </authorList>
    </citation>
    <scope>NUCLEOTIDE SEQUENCE [LARGE SCALE GENOMIC DNA]</scope>
    <source>
        <strain evidence="14 15">VR-M41</strain>
    </source>
</reference>
<dbReference type="SMART" id="SM00086">
    <property type="entry name" value="PAC"/>
    <property type="match status" value="5"/>
</dbReference>
<feature type="domain" description="Response regulatory" evidence="11">
    <location>
        <begin position="913"/>
        <end position="1029"/>
    </location>
</feature>
<dbReference type="CDD" id="cd00082">
    <property type="entry name" value="HisKA"/>
    <property type="match status" value="1"/>
</dbReference>
<evidence type="ECO:0000259" key="12">
    <source>
        <dbReference type="PROSITE" id="PS50112"/>
    </source>
</evidence>
<dbReference type="Gene3D" id="1.10.287.130">
    <property type="match status" value="1"/>
</dbReference>
<evidence type="ECO:0000259" key="10">
    <source>
        <dbReference type="PROSITE" id="PS50109"/>
    </source>
</evidence>
<dbReference type="EC" id="2.7.13.3" evidence="2"/>
<dbReference type="InterPro" id="IPR004358">
    <property type="entry name" value="Sig_transdc_His_kin-like_C"/>
</dbReference>
<evidence type="ECO:0000256" key="7">
    <source>
        <dbReference type="ARBA" id="ARBA00022840"/>
    </source>
</evidence>
<feature type="domain" description="PAC" evidence="13">
    <location>
        <begin position="455"/>
        <end position="506"/>
    </location>
</feature>
<evidence type="ECO:0000259" key="13">
    <source>
        <dbReference type="PROSITE" id="PS50113"/>
    </source>
</evidence>
<dbReference type="Gene3D" id="2.10.70.100">
    <property type="match status" value="1"/>
</dbReference>
<keyword evidence="3 9" id="KW-0597">Phosphoprotein</keyword>
<evidence type="ECO:0000256" key="1">
    <source>
        <dbReference type="ARBA" id="ARBA00000085"/>
    </source>
</evidence>
<comment type="catalytic activity">
    <reaction evidence="1">
        <text>ATP + protein L-histidine = ADP + protein N-phospho-L-histidine.</text>
        <dbReference type="EC" id="2.7.13.3"/>
    </reaction>
</comment>
<dbReference type="PANTHER" id="PTHR45339">
    <property type="entry name" value="HYBRID SIGNAL TRANSDUCTION HISTIDINE KINASE J"/>
    <property type="match status" value="1"/>
</dbReference>
<feature type="modified residue" description="4-aspartylphosphate" evidence="9">
    <location>
        <position position="962"/>
    </location>
</feature>
<dbReference type="PRINTS" id="PR00344">
    <property type="entry name" value="BCTRLSENSOR"/>
</dbReference>
<dbReference type="NCBIfam" id="TIGR00229">
    <property type="entry name" value="sensory_box"/>
    <property type="match status" value="5"/>
</dbReference>
<comment type="caution">
    <text evidence="14">The sequence shown here is derived from an EMBL/GenBank/DDBJ whole genome shotgun (WGS) entry which is preliminary data.</text>
</comment>
<dbReference type="InterPro" id="IPR013767">
    <property type="entry name" value="PAS_fold"/>
</dbReference>
<dbReference type="CDD" id="cd17546">
    <property type="entry name" value="REC_hyHK_CKI1_RcsC-like"/>
    <property type="match status" value="1"/>
</dbReference>
<feature type="domain" description="Histidine kinase" evidence="10">
    <location>
        <begin position="651"/>
        <end position="873"/>
    </location>
</feature>
<proteinExistence type="predicted"/>
<dbReference type="Gene3D" id="3.40.50.2300">
    <property type="match status" value="1"/>
</dbReference>
<evidence type="ECO:0000259" key="11">
    <source>
        <dbReference type="PROSITE" id="PS50110"/>
    </source>
</evidence>
<dbReference type="InterPro" id="IPR011006">
    <property type="entry name" value="CheY-like_superfamily"/>
</dbReference>
<evidence type="ECO:0000256" key="6">
    <source>
        <dbReference type="ARBA" id="ARBA00022777"/>
    </source>
</evidence>
<feature type="domain" description="PAS" evidence="12">
    <location>
        <begin position="383"/>
        <end position="453"/>
    </location>
</feature>
<dbReference type="InterPro" id="IPR036097">
    <property type="entry name" value="HisK_dim/P_sf"/>
</dbReference>
<dbReference type="SMART" id="SM00448">
    <property type="entry name" value="REC"/>
    <property type="match status" value="1"/>
</dbReference>
<dbReference type="SMART" id="SM00387">
    <property type="entry name" value="HATPase_c"/>
    <property type="match status" value="1"/>
</dbReference>